<evidence type="ECO:0000313" key="3">
    <source>
        <dbReference type="EMBL" id="CAD2193600.1"/>
    </source>
</evidence>
<accession>A0A6V7X2N2</accession>
<protein>
    <submittedName>
        <fullName evidence="3">Uncharacterized protein</fullName>
    </submittedName>
</protein>
<reference evidence="3 4" key="1">
    <citation type="submission" date="2020-08" db="EMBL/GenBank/DDBJ databases">
        <authorList>
            <person name="Koutsovoulos G."/>
            <person name="Danchin GJ E."/>
        </authorList>
    </citation>
    <scope>NUCLEOTIDE SEQUENCE [LARGE SCALE GENOMIC DNA]</scope>
</reference>
<gene>
    <name evidence="3" type="ORF">MENT_LOCUS46559</name>
</gene>
<evidence type="ECO:0000256" key="2">
    <source>
        <dbReference type="SAM" id="SignalP"/>
    </source>
</evidence>
<feature type="signal peptide" evidence="2">
    <location>
        <begin position="1"/>
        <end position="18"/>
    </location>
</feature>
<evidence type="ECO:0000256" key="1">
    <source>
        <dbReference type="SAM" id="Coils"/>
    </source>
</evidence>
<proteinExistence type="predicted"/>
<dbReference type="AlphaFoldDB" id="A0A6V7X2N2"/>
<evidence type="ECO:0000313" key="4">
    <source>
        <dbReference type="Proteomes" id="UP000580250"/>
    </source>
</evidence>
<feature type="chain" id="PRO_5027723862" evidence="2">
    <location>
        <begin position="19"/>
        <end position="171"/>
    </location>
</feature>
<dbReference type="EMBL" id="CAJEWN010001042">
    <property type="protein sequence ID" value="CAD2193600.1"/>
    <property type="molecule type" value="Genomic_DNA"/>
</dbReference>
<comment type="caution">
    <text evidence="3">The sequence shown here is derived from an EMBL/GenBank/DDBJ whole genome shotgun (WGS) entry which is preliminary data.</text>
</comment>
<name>A0A6V7X2N2_MELEN</name>
<dbReference type="Proteomes" id="UP000580250">
    <property type="component" value="Unassembled WGS sequence"/>
</dbReference>
<sequence length="171" mass="19498">MQNLNLLIILIKFSFVFGMPHRRHQQPGEGSSSARSDFPPPLNKSIVHAVAPIEDLDKRVSEQLKGITNNVDADLLNIIKPPGENILLFSIDHQNKKYLAARDHLNEKLTEIQQNINNLENLEVDPALTLSNDLANNKHEKEILTKMENKIKEALWEIYDHVKGKLGIHFE</sequence>
<feature type="coiled-coil region" evidence="1">
    <location>
        <begin position="95"/>
        <end position="125"/>
    </location>
</feature>
<organism evidence="3 4">
    <name type="scientific">Meloidogyne enterolobii</name>
    <name type="common">Root-knot nematode worm</name>
    <name type="synonym">Meloidogyne mayaguensis</name>
    <dbReference type="NCBI Taxonomy" id="390850"/>
    <lineage>
        <taxon>Eukaryota</taxon>
        <taxon>Metazoa</taxon>
        <taxon>Ecdysozoa</taxon>
        <taxon>Nematoda</taxon>
        <taxon>Chromadorea</taxon>
        <taxon>Rhabditida</taxon>
        <taxon>Tylenchina</taxon>
        <taxon>Tylenchomorpha</taxon>
        <taxon>Tylenchoidea</taxon>
        <taxon>Meloidogynidae</taxon>
        <taxon>Meloidogyninae</taxon>
        <taxon>Meloidogyne</taxon>
    </lineage>
</organism>
<keyword evidence="2" id="KW-0732">Signal</keyword>
<keyword evidence="1" id="KW-0175">Coiled coil</keyword>